<dbReference type="CDD" id="cd01465">
    <property type="entry name" value="vWA_subgroup"/>
    <property type="match status" value="1"/>
</dbReference>
<evidence type="ECO:0000259" key="2">
    <source>
        <dbReference type="PROSITE" id="PS50234"/>
    </source>
</evidence>
<evidence type="ECO:0000256" key="1">
    <source>
        <dbReference type="SAM" id="SignalP"/>
    </source>
</evidence>
<dbReference type="Proteomes" id="UP000177230">
    <property type="component" value="Unassembled WGS sequence"/>
</dbReference>
<gene>
    <name evidence="3" type="ORF">A2024_11060</name>
</gene>
<feature type="signal peptide" evidence="1">
    <location>
        <begin position="1"/>
        <end position="25"/>
    </location>
</feature>
<reference evidence="3 4" key="1">
    <citation type="journal article" date="2016" name="Nat. Commun.">
        <title>Thousands of microbial genomes shed light on interconnected biogeochemical processes in an aquifer system.</title>
        <authorList>
            <person name="Anantharaman K."/>
            <person name="Brown C.T."/>
            <person name="Hug L.A."/>
            <person name="Sharon I."/>
            <person name="Castelle C.J."/>
            <person name="Probst A.J."/>
            <person name="Thomas B.C."/>
            <person name="Singh A."/>
            <person name="Wilkins M.J."/>
            <person name="Karaoz U."/>
            <person name="Brodie E.L."/>
            <person name="Williams K.H."/>
            <person name="Hubbard S.S."/>
            <person name="Banfield J.F."/>
        </authorList>
    </citation>
    <scope>NUCLEOTIDE SEQUENCE [LARGE SCALE GENOMIC DNA]</scope>
</reference>
<dbReference type="Gene3D" id="3.40.50.410">
    <property type="entry name" value="von Willebrand factor, type A domain"/>
    <property type="match status" value="1"/>
</dbReference>
<dbReference type="InterPro" id="IPR051266">
    <property type="entry name" value="CLCR"/>
</dbReference>
<dbReference type="EMBL" id="MFFM01000004">
    <property type="protein sequence ID" value="OGF14288.1"/>
    <property type="molecule type" value="Genomic_DNA"/>
</dbReference>
<dbReference type="PANTHER" id="PTHR10579:SF43">
    <property type="entry name" value="ZINC FINGER (C3HC4-TYPE RING FINGER) FAMILY PROTEIN"/>
    <property type="match status" value="1"/>
</dbReference>
<feature type="domain" description="VWFA" evidence="2">
    <location>
        <begin position="264"/>
        <end position="438"/>
    </location>
</feature>
<comment type="caution">
    <text evidence="3">The sequence shown here is derived from an EMBL/GenBank/DDBJ whole genome shotgun (WGS) entry which is preliminary data.</text>
</comment>
<dbReference type="SUPFAM" id="SSF53300">
    <property type="entry name" value="vWA-like"/>
    <property type="match status" value="1"/>
</dbReference>
<dbReference type="InterPro" id="IPR022156">
    <property type="entry name" value="Uncharacterised_YfbK_N"/>
</dbReference>
<name>A0A1F5RIQ4_9BACT</name>
<dbReference type="Pfam" id="PF00092">
    <property type="entry name" value="VWA"/>
    <property type="match status" value="1"/>
</dbReference>
<dbReference type="InterPro" id="IPR008969">
    <property type="entry name" value="CarboxyPept-like_regulatory"/>
</dbReference>
<dbReference type="AlphaFoldDB" id="A0A1F5RIQ4"/>
<dbReference type="InterPro" id="IPR002035">
    <property type="entry name" value="VWF_A"/>
</dbReference>
<dbReference type="InterPro" id="IPR021908">
    <property type="entry name" value="YfbK_C"/>
</dbReference>
<dbReference type="PANTHER" id="PTHR10579">
    <property type="entry name" value="CALCIUM-ACTIVATED CHLORIDE CHANNEL REGULATOR"/>
    <property type="match status" value="1"/>
</dbReference>
<dbReference type="Pfam" id="PF13715">
    <property type="entry name" value="CarbopepD_reg_2"/>
    <property type="match status" value="1"/>
</dbReference>
<dbReference type="Pfam" id="PF12450">
    <property type="entry name" value="vWF_A"/>
    <property type="match status" value="1"/>
</dbReference>
<sequence>MKSRISPLIAAAGLALISASLIGAAGTGIIDCTVRDNASSKLLSGATVTIPGTGYIAVCDKIGHYQFTGLPEGSYKVEASLAGYQSQTQKVKVKTNSTVKVEFKLKKQGKTLLQNLGLVKDEAKFPASRSSKIACCEMAPSVCDQTGGYYLPPDYNTEEYSRIYENRFLEVTQNPLSTFSIDVDPASYANVRRFLNYGQLPPKDAVRIEELINYFDYNYPLPDDGRPFSIIADAGPCPWNNGHRMVRIGIKGREISRDKLPPSNLVFLIDVSGSMQSPDKLPLLKSAFKMLVNQLRPNDRIAIAVYASSEGLVLPSTSGKDKKAILDILDKLEAGGCTAGAAGIQLAYRTAKENFIKGGNNRVILATDGDFNVGVSSTSELIRMIEQKREEGIYLSVLGFGSGNLKDSRMEQLADKGNGNYAYIDNITEAKKVLVNQMAGTLFTIAKDVKIQVEFNPARVKAYKLIGYENRMLNKEDFNDDKKDAGELGVGHTVTALYELVPAGSKERISKVDDLKYQKVEAKPSGSFSGELMTVKLRYKDPDGQTSQLISKPVRDGGADLAMLPEDLRFASAVAEFGLLLRDSEHKGKASYRQVLELARNSRGNDTEGYRAEFIKLVEAASQLAVKQD</sequence>
<proteinExistence type="predicted"/>
<dbReference type="PROSITE" id="PS50234">
    <property type="entry name" value="VWFA"/>
    <property type="match status" value="1"/>
</dbReference>
<dbReference type="InterPro" id="IPR036465">
    <property type="entry name" value="vWFA_dom_sf"/>
</dbReference>
<accession>A0A1F5RIQ4</accession>
<dbReference type="SMART" id="SM00327">
    <property type="entry name" value="VWA"/>
    <property type="match status" value="1"/>
</dbReference>
<protein>
    <recommendedName>
        <fullName evidence="2">VWFA domain-containing protein</fullName>
    </recommendedName>
</protein>
<feature type="chain" id="PRO_5009520880" description="VWFA domain-containing protein" evidence="1">
    <location>
        <begin position="26"/>
        <end position="629"/>
    </location>
</feature>
<evidence type="ECO:0000313" key="4">
    <source>
        <dbReference type="Proteomes" id="UP000177230"/>
    </source>
</evidence>
<dbReference type="Gene3D" id="2.60.40.1120">
    <property type="entry name" value="Carboxypeptidase-like, regulatory domain"/>
    <property type="match status" value="1"/>
</dbReference>
<evidence type="ECO:0000313" key="3">
    <source>
        <dbReference type="EMBL" id="OGF14288.1"/>
    </source>
</evidence>
<keyword evidence="1" id="KW-0732">Signal</keyword>
<dbReference type="Pfam" id="PF12034">
    <property type="entry name" value="YfbK_C"/>
    <property type="match status" value="1"/>
</dbReference>
<organism evidence="3 4">
    <name type="scientific">Candidatus Edwardsbacteria bacterium GWF2_54_11</name>
    <dbReference type="NCBI Taxonomy" id="1817851"/>
    <lineage>
        <taxon>Bacteria</taxon>
        <taxon>Candidatus Edwardsiibacteriota</taxon>
    </lineage>
</organism>
<dbReference type="SUPFAM" id="SSF49464">
    <property type="entry name" value="Carboxypeptidase regulatory domain-like"/>
    <property type="match status" value="1"/>
</dbReference>